<accession>A0A0K6G1C2</accession>
<organism evidence="2 3">
    <name type="scientific">Rhizoctonia solani</name>
    <dbReference type="NCBI Taxonomy" id="456999"/>
    <lineage>
        <taxon>Eukaryota</taxon>
        <taxon>Fungi</taxon>
        <taxon>Dikarya</taxon>
        <taxon>Basidiomycota</taxon>
        <taxon>Agaricomycotina</taxon>
        <taxon>Agaricomycetes</taxon>
        <taxon>Cantharellales</taxon>
        <taxon>Ceratobasidiaceae</taxon>
        <taxon>Rhizoctonia</taxon>
    </lineage>
</organism>
<evidence type="ECO:0000313" key="3">
    <source>
        <dbReference type="Proteomes" id="UP000044841"/>
    </source>
</evidence>
<dbReference type="EMBL" id="CYGV01001279">
    <property type="protein sequence ID" value="CUA72042.1"/>
    <property type="molecule type" value="Genomic_DNA"/>
</dbReference>
<dbReference type="Proteomes" id="UP000044841">
    <property type="component" value="Unassembled WGS sequence"/>
</dbReference>
<evidence type="ECO:0000313" key="2">
    <source>
        <dbReference type="EMBL" id="CUA72042.1"/>
    </source>
</evidence>
<sequence length="496" mass="56696">MQAQDALDATRGTKSIQDLPPEILLNIFPLVVKTNLASFIAVNLPLRISPSPRTITSLNHPLNPGLFARAKVLAVRAGDIPLEIHICDPYILRLTRRTLSPSDYPLRESFNTTSSGNPEYSEESEEEEEDDDDDDEPEETQDTESEPELDLSTMSDFKFLPSSPTLIKSLELDLVAREDHNPACHTAALAYFLDNCTPEVFVSYSSQQFHRYVTGLPTTKHERVWRQAKILRLNGMYPGFDSPAFHGLIELRIGHMIPWPTESVVLNALKSSPKLRILHLNMTPPELPDNSNEPNEFVYLEDLEEIEVNGQFSDTVVKWVVPGAKPLQLSVRDVPYDGHTLGFYERANTTRLFIDGFSVLDFLTAIARLPRQHRLEVLAVKPSYRDCRNFHNFIHSDDEQELNQPARALQIDTLYLLDFKNLRIPDVEQAVHKYSVRRLIIRGSSLNLEDGISEQTQRSTRTFNRQRIQSELSKISPLLVVRYLEYHSPLSLEWWN</sequence>
<gene>
    <name evidence="2" type="ORF">RSOLAG22IIIB_10007</name>
</gene>
<feature type="compositionally biased region" description="Acidic residues" evidence="1">
    <location>
        <begin position="120"/>
        <end position="149"/>
    </location>
</feature>
<dbReference type="AlphaFoldDB" id="A0A0K6G1C2"/>
<reference evidence="2 3" key="1">
    <citation type="submission" date="2015-07" db="EMBL/GenBank/DDBJ databases">
        <authorList>
            <person name="Noorani M."/>
        </authorList>
    </citation>
    <scope>NUCLEOTIDE SEQUENCE [LARGE SCALE GENOMIC DNA]</scope>
    <source>
        <strain evidence="2">BBA 69670</strain>
    </source>
</reference>
<protein>
    <recommendedName>
        <fullName evidence="4">F-box domain-containing protein</fullName>
    </recommendedName>
</protein>
<keyword evidence="3" id="KW-1185">Reference proteome</keyword>
<feature type="region of interest" description="Disordered" evidence="1">
    <location>
        <begin position="103"/>
        <end position="156"/>
    </location>
</feature>
<name>A0A0K6G1C2_9AGAM</name>
<evidence type="ECO:0000256" key="1">
    <source>
        <dbReference type="SAM" id="MobiDB-lite"/>
    </source>
</evidence>
<evidence type="ECO:0008006" key="4">
    <source>
        <dbReference type="Google" id="ProtNLM"/>
    </source>
</evidence>
<proteinExistence type="predicted"/>